<dbReference type="PANTHER" id="PTHR38450">
    <property type="entry name" value="STAGE V SPORULATION PROTEIN AC-RELATED"/>
    <property type="match status" value="1"/>
</dbReference>
<reference evidence="2 3" key="1">
    <citation type="submission" date="2017-02" db="EMBL/GenBank/DDBJ databases">
        <authorList>
            <person name="Peterson S.W."/>
        </authorList>
    </citation>
    <scope>NUCLEOTIDE SEQUENCE [LARGE SCALE GENOMIC DNA]</scope>
    <source>
        <strain evidence="2 3">M1</strain>
    </source>
</reference>
<feature type="transmembrane region" description="Helical" evidence="1">
    <location>
        <begin position="6"/>
        <end position="22"/>
    </location>
</feature>
<dbReference type="AlphaFoldDB" id="A0A1T5MTF7"/>
<evidence type="ECO:0000256" key="1">
    <source>
        <dbReference type="SAM" id="Phobius"/>
    </source>
</evidence>
<feature type="transmembrane region" description="Helical" evidence="1">
    <location>
        <begin position="29"/>
        <end position="48"/>
    </location>
</feature>
<keyword evidence="1" id="KW-1133">Transmembrane helix</keyword>
<keyword evidence="1" id="KW-0812">Transmembrane</keyword>
<gene>
    <name evidence="2" type="ORF">SAMN02194393_05328</name>
</gene>
<accession>A0A1T5MTF7</accession>
<dbReference type="Pfam" id="PF03862">
    <property type="entry name" value="SpoVAC_SpoVAEB"/>
    <property type="match status" value="1"/>
</dbReference>
<feature type="transmembrane region" description="Helical" evidence="1">
    <location>
        <begin position="91"/>
        <end position="112"/>
    </location>
</feature>
<dbReference type="InterPro" id="IPR005562">
    <property type="entry name" value="SpoVA"/>
</dbReference>
<evidence type="ECO:0000313" key="3">
    <source>
        <dbReference type="Proteomes" id="UP000190285"/>
    </source>
</evidence>
<protein>
    <submittedName>
        <fullName evidence="2">Stage V sporulation protein AE</fullName>
    </submittedName>
</protein>
<sequence length="118" mass="11881">MDYLKAFIIGGIICVIGQLLLDGTKLTPAHVLVAFVTSGAILGALGIYEPIVDFGGTGATIPLTGFGYSLSKGAIDSVKSQGLIGAFTGGIQSTAGGVAAAVVFGYIMAVIFNPKSKK</sequence>
<dbReference type="EMBL" id="FUZT01000025">
    <property type="protein sequence ID" value="SKC91495.1"/>
    <property type="molecule type" value="Genomic_DNA"/>
</dbReference>
<dbReference type="InterPro" id="IPR014204">
    <property type="entry name" value="Spore_V_AE"/>
</dbReference>
<dbReference type="NCBIfam" id="TIGR02839">
    <property type="entry name" value="spore_V_AE"/>
    <property type="match status" value="1"/>
</dbReference>
<keyword evidence="3" id="KW-1185">Reference proteome</keyword>
<proteinExistence type="predicted"/>
<name>A0A1T5MTF7_9FIRM</name>
<dbReference type="PANTHER" id="PTHR38450:SF2">
    <property type="entry name" value="STAGE V SPORULATION PROTEIN AEB"/>
    <property type="match status" value="1"/>
</dbReference>
<organism evidence="2 3">
    <name type="scientific">Maledivibacter halophilus</name>
    <dbReference type="NCBI Taxonomy" id="36842"/>
    <lineage>
        <taxon>Bacteria</taxon>
        <taxon>Bacillati</taxon>
        <taxon>Bacillota</taxon>
        <taxon>Clostridia</taxon>
        <taxon>Peptostreptococcales</taxon>
        <taxon>Caminicellaceae</taxon>
        <taxon>Maledivibacter</taxon>
    </lineage>
</organism>
<keyword evidence="1" id="KW-0472">Membrane</keyword>
<dbReference type="Proteomes" id="UP000190285">
    <property type="component" value="Unassembled WGS sequence"/>
</dbReference>
<dbReference type="STRING" id="36842.SAMN02194393_05328"/>
<dbReference type="RefSeq" id="WP_079495896.1">
    <property type="nucleotide sequence ID" value="NZ_FUZT01000025.1"/>
</dbReference>
<dbReference type="OrthoDB" id="9797988at2"/>
<evidence type="ECO:0000313" key="2">
    <source>
        <dbReference type="EMBL" id="SKC91495.1"/>
    </source>
</evidence>